<evidence type="ECO:0000256" key="10">
    <source>
        <dbReference type="ARBA" id="ARBA00023157"/>
    </source>
</evidence>
<feature type="chain" id="PRO_5002528017" description="lytic cellulose monooxygenase (C4-dehydrogenating)" evidence="17">
    <location>
        <begin position="21"/>
        <end position="365"/>
    </location>
</feature>
<sequence>MHFSAATLMAVVASLPSTLAHYNFDCLIVNGEVSQPYEFVRQTTNANSPITDVTSPDMICNAGGLDAAIMAKTQTKTVAPGDELGFNVNSELGHPGPLSLWMSKAPEGSTAATYKGDGDWFKVYELTTSSITAEGLQWATFNGGGAKNFTFTLPTDLPAGDYLFRAEHIALHGAGSAGGAQFYIGCAQLTVTGSGTGSPAPVTKIPGVYTGNEPGILINLYYPAPTSYEAPGPVTWPGACIDHTVNLNGQTSDGNCNGDDGSGSSGSGSPDTPSSSAPYPTGTTPSNAPVGTGSSTKPTSTAAAPKSPVSSSNPVGNDATPTTPTADEYAKPSSTQSSSPSTNSKAPSTCSRRRRARRAAQAARV</sequence>
<evidence type="ECO:0000256" key="4">
    <source>
        <dbReference type="ARBA" id="ARBA00022723"/>
    </source>
</evidence>
<evidence type="ECO:0000256" key="3">
    <source>
        <dbReference type="ARBA" id="ARBA00022525"/>
    </source>
</evidence>
<name>A0A0F8BXA8_CERFI</name>
<keyword evidence="9" id="KW-0503">Monooxygenase</keyword>
<dbReference type="CDD" id="cd21175">
    <property type="entry name" value="LPMO_AA9"/>
    <property type="match status" value="1"/>
</dbReference>
<evidence type="ECO:0000256" key="7">
    <source>
        <dbReference type="ARBA" id="ARBA00023002"/>
    </source>
</evidence>
<evidence type="ECO:0000256" key="13">
    <source>
        <dbReference type="ARBA" id="ARBA00044502"/>
    </source>
</evidence>
<evidence type="ECO:0000256" key="17">
    <source>
        <dbReference type="SAM" id="SignalP"/>
    </source>
</evidence>
<evidence type="ECO:0000256" key="6">
    <source>
        <dbReference type="ARBA" id="ARBA00023001"/>
    </source>
</evidence>
<keyword evidence="3" id="KW-0964">Secreted</keyword>
<dbReference type="EMBL" id="LBBL01000015">
    <property type="protein sequence ID" value="KKF97168.1"/>
    <property type="molecule type" value="Genomic_DNA"/>
</dbReference>
<evidence type="ECO:0000256" key="9">
    <source>
        <dbReference type="ARBA" id="ARBA00023033"/>
    </source>
</evidence>
<feature type="domain" description="Auxiliary Activity family 9 catalytic" evidence="18">
    <location>
        <begin position="21"/>
        <end position="228"/>
    </location>
</feature>
<dbReference type="InterPro" id="IPR005103">
    <property type="entry name" value="AA9_LPMO"/>
</dbReference>
<feature type="compositionally biased region" description="Low complexity" evidence="16">
    <location>
        <begin position="267"/>
        <end position="276"/>
    </location>
</feature>
<comment type="caution">
    <text evidence="19">The sequence shown here is derived from an EMBL/GenBank/DDBJ whole genome shotgun (WGS) entry which is preliminary data.</text>
</comment>
<dbReference type="PANTHER" id="PTHR33353:SF10">
    <property type="entry name" value="ENDO-BETA-1,4-GLUCANASE D"/>
    <property type="match status" value="1"/>
</dbReference>
<dbReference type="Pfam" id="PF03443">
    <property type="entry name" value="AA9"/>
    <property type="match status" value="1"/>
</dbReference>
<dbReference type="GO" id="GO:0005576">
    <property type="term" value="C:extracellular region"/>
    <property type="evidence" value="ECO:0007669"/>
    <property type="project" value="UniProtKB-SubCell"/>
</dbReference>
<keyword evidence="19" id="KW-0326">Glycosidase</keyword>
<keyword evidence="11" id="KW-0119">Carbohydrate metabolism</keyword>
<evidence type="ECO:0000256" key="12">
    <source>
        <dbReference type="ARBA" id="ARBA00023326"/>
    </source>
</evidence>
<keyword evidence="5 17" id="KW-0732">Signal</keyword>
<evidence type="ECO:0000256" key="8">
    <source>
        <dbReference type="ARBA" id="ARBA00023008"/>
    </source>
</evidence>
<evidence type="ECO:0000259" key="18">
    <source>
        <dbReference type="Pfam" id="PF03443"/>
    </source>
</evidence>
<keyword evidence="6" id="KW-0136">Cellulose degradation</keyword>
<evidence type="ECO:0000256" key="1">
    <source>
        <dbReference type="ARBA" id="ARBA00001973"/>
    </source>
</evidence>
<evidence type="ECO:0000256" key="14">
    <source>
        <dbReference type="ARBA" id="ARBA00045077"/>
    </source>
</evidence>
<reference evidence="19 20" key="1">
    <citation type="submission" date="2015-04" db="EMBL/GenBank/DDBJ databases">
        <title>Genome sequence of Ceratocystis platani, a major pathogen of plane trees.</title>
        <authorList>
            <person name="Belbahri L."/>
        </authorList>
    </citation>
    <scope>NUCLEOTIDE SEQUENCE [LARGE SCALE GENOMIC DNA]</scope>
    <source>
        <strain evidence="19 20">CFO</strain>
    </source>
</reference>
<dbReference type="Proteomes" id="UP000034841">
    <property type="component" value="Unassembled WGS sequence"/>
</dbReference>
<keyword evidence="12" id="KW-0624">Polysaccharide degradation</keyword>
<feature type="compositionally biased region" description="Polar residues" evidence="16">
    <location>
        <begin position="277"/>
        <end position="325"/>
    </location>
</feature>
<evidence type="ECO:0000313" key="20">
    <source>
        <dbReference type="Proteomes" id="UP000034841"/>
    </source>
</evidence>
<dbReference type="Gene3D" id="2.70.50.70">
    <property type="match status" value="1"/>
</dbReference>
<dbReference type="AlphaFoldDB" id="A0A0F8BXA8"/>
<proteinExistence type="inferred from homology"/>
<dbReference type="GO" id="GO:0016798">
    <property type="term" value="F:hydrolase activity, acting on glycosyl bonds"/>
    <property type="evidence" value="ECO:0007669"/>
    <property type="project" value="UniProtKB-KW"/>
</dbReference>
<feature type="compositionally biased region" description="Low complexity" evidence="16">
    <location>
        <begin position="332"/>
        <end position="349"/>
    </location>
</feature>
<dbReference type="GO" id="GO:0030245">
    <property type="term" value="P:cellulose catabolic process"/>
    <property type="evidence" value="ECO:0007669"/>
    <property type="project" value="UniProtKB-KW"/>
</dbReference>
<organism evidence="19 20">
    <name type="scientific">Ceratocystis fimbriata f. sp. platani</name>
    <dbReference type="NCBI Taxonomy" id="88771"/>
    <lineage>
        <taxon>Eukaryota</taxon>
        <taxon>Fungi</taxon>
        <taxon>Dikarya</taxon>
        <taxon>Ascomycota</taxon>
        <taxon>Pezizomycotina</taxon>
        <taxon>Sordariomycetes</taxon>
        <taxon>Hypocreomycetidae</taxon>
        <taxon>Microascales</taxon>
        <taxon>Ceratocystidaceae</taxon>
        <taxon>Ceratocystis</taxon>
    </lineage>
</organism>
<evidence type="ECO:0000256" key="5">
    <source>
        <dbReference type="ARBA" id="ARBA00022729"/>
    </source>
</evidence>
<dbReference type="EC" id="1.14.99.56" evidence="15"/>
<gene>
    <name evidence="19" type="primary">eglD_1</name>
    <name evidence="19" type="ORF">CFO_g499</name>
</gene>
<evidence type="ECO:0000256" key="15">
    <source>
        <dbReference type="ARBA" id="ARBA00047174"/>
    </source>
</evidence>
<keyword evidence="4" id="KW-0479">Metal-binding</keyword>
<keyword evidence="19" id="KW-0378">Hydrolase</keyword>
<comment type="similarity">
    <text evidence="13">Belongs to the polysaccharide monooxygenase AA9 family.</text>
</comment>
<dbReference type="InterPro" id="IPR049892">
    <property type="entry name" value="AA9"/>
</dbReference>
<feature type="signal peptide" evidence="17">
    <location>
        <begin position="1"/>
        <end position="20"/>
    </location>
</feature>
<protein>
    <recommendedName>
        <fullName evidence="15">lytic cellulose monooxygenase (C4-dehydrogenating)</fullName>
        <ecNumber evidence="15">1.14.99.56</ecNumber>
    </recommendedName>
</protein>
<keyword evidence="7" id="KW-0560">Oxidoreductase</keyword>
<accession>A0A0F8BXA8</accession>
<evidence type="ECO:0000313" key="19">
    <source>
        <dbReference type="EMBL" id="KKF97168.1"/>
    </source>
</evidence>
<keyword evidence="20" id="KW-1185">Reference proteome</keyword>
<keyword evidence="8" id="KW-0186">Copper</keyword>
<comment type="subcellular location">
    <subcellularLocation>
        <location evidence="2">Secreted</location>
    </subcellularLocation>
</comment>
<feature type="region of interest" description="Disordered" evidence="16">
    <location>
        <begin position="251"/>
        <end position="365"/>
    </location>
</feature>
<comment type="cofactor">
    <cofactor evidence="1">
        <name>Cu(2+)</name>
        <dbReference type="ChEBI" id="CHEBI:29036"/>
    </cofactor>
</comment>
<dbReference type="GO" id="GO:0004497">
    <property type="term" value="F:monooxygenase activity"/>
    <property type="evidence" value="ECO:0007669"/>
    <property type="project" value="UniProtKB-KW"/>
</dbReference>
<evidence type="ECO:0000256" key="11">
    <source>
        <dbReference type="ARBA" id="ARBA00023277"/>
    </source>
</evidence>
<comment type="catalytic activity">
    <reaction evidence="14">
        <text>[(1-&gt;4)-beta-D-glucosyl]n+m + reduced acceptor + O2 = 4-dehydro-beta-D-glucosyl-[(1-&gt;4)-beta-D-glucosyl]n-1 + [(1-&gt;4)-beta-D-glucosyl]m + acceptor + H2O.</text>
        <dbReference type="EC" id="1.14.99.56"/>
    </reaction>
</comment>
<dbReference type="OrthoDB" id="5271017at2759"/>
<dbReference type="PANTHER" id="PTHR33353">
    <property type="entry name" value="PUTATIVE (AFU_ORTHOLOGUE AFUA_1G12560)-RELATED"/>
    <property type="match status" value="1"/>
</dbReference>
<evidence type="ECO:0000256" key="16">
    <source>
        <dbReference type="SAM" id="MobiDB-lite"/>
    </source>
</evidence>
<evidence type="ECO:0000256" key="2">
    <source>
        <dbReference type="ARBA" id="ARBA00004613"/>
    </source>
</evidence>
<keyword evidence="10" id="KW-1015">Disulfide bond</keyword>
<dbReference type="GO" id="GO:0046872">
    <property type="term" value="F:metal ion binding"/>
    <property type="evidence" value="ECO:0007669"/>
    <property type="project" value="UniProtKB-KW"/>
</dbReference>